<feature type="compositionally biased region" description="Polar residues" evidence="1">
    <location>
        <begin position="17"/>
        <end position="37"/>
    </location>
</feature>
<reference evidence="2" key="2">
    <citation type="submission" date="2016-06" db="EMBL/GenBank/DDBJ databases">
        <title>The genome of a short-lived fish provides insights into sex chromosome evolution and the genetic control of aging.</title>
        <authorList>
            <person name="Reichwald K."/>
            <person name="Felder M."/>
            <person name="Petzold A."/>
            <person name="Koch P."/>
            <person name="Groth M."/>
            <person name="Platzer M."/>
        </authorList>
    </citation>
    <scope>NUCLEOTIDE SEQUENCE</scope>
    <source>
        <tissue evidence="2">Brain</tissue>
    </source>
</reference>
<sequence length="37" mass="3663">MAKSGASTQGGAEGDLQGSSCIHQRSKDNSLISIGNG</sequence>
<proteinExistence type="predicted"/>
<evidence type="ECO:0000313" key="2">
    <source>
        <dbReference type="EMBL" id="SBQ80502.1"/>
    </source>
</evidence>
<dbReference type="AlphaFoldDB" id="A0A1A8HAV4"/>
<name>A0A1A8HAV4_9TELE</name>
<organism evidence="2">
    <name type="scientific">Nothobranchius korthausae</name>
    <dbReference type="NCBI Taxonomy" id="1143690"/>
    <lineage>
        <taxon>Eukaryota</taxon>
        <taxon>Metazoa</taxon>
        <taxon>Chordata</taxon>
        <taxon>Craniata</taxon>
        <taxon>Vertebrata</taxon>
        <taxon>Euteleostomi</taxon>
        <taxon>Actinopterygii</taxon>
        <taxon>Neopterygii</taxon>
        <taxon>Teleostei</taxon>
        <taxon>Neoteleostei</taxon>
        <taxon>Acanthomorphata</taxon>
        <taxon>Ovalentaria</taxon>
        <taxon>Atherinomorphae</taxon>
        <taxon>Cyprinodontiformes</taxon>
        <taxon>Nothobranchiidae</taxon>
        <taxon>Nothobranchius</taxon>
    </lineage>
</organism>
<accession>A0A1A8HAV4</accession>
<reference evidence="2" key="1">
    <citation type="submission" date="2016-05" db="EMBL/GenBank/DDBJ databases">
        <authorList>
            <person name="Lavstsen T."/>
            <person name="Jespersen J.S."/>
        </authorList>
    </citation>
    <scope>NUCLEOTIDE SEQUENCE</scope>
    <source>
        <tissue evidence="2">Brain</tissue>
    </source>
</reference>
<evidence type="ECO:0000256" key="1">
    <source>
        <dbReference type="SAM" id="MobiDB-lite"/>
    </source>
</evidence>
<feature type="compositionally biased region" description="Polar residues" evidence="1">
    <location>
        <begin position="1"/>
        <end position="10"/>
    </location>
</feature>
<feature type="non-terminal residue" evidence="2">
    <location>
        <position position="37"/>
    </location>
</feature>
<feature type="region of interest" description="Disordered" evidence="1">
    <location>
        <begin position="1"/>
        <end position="37"/>
    </location>
</feature>
<gene>
    <name evidence="2" type="primary">BX547934.1</name>
</gene>
<dbReference type="EMBL" id="HAEC01012285">
    <property type="protein sequence ID" value="SBQ80502.1"/>
    <property type="molecule type" value="Transcribed_RNA"/>
</dbReference>
<protein>
    <submittedName>
        <fullName evidence="2">Uncharacterized protein</fullName>
    </submittedName>
</protein>